<organism evidence="2 3">
    <name type="scientific">Schistosoma mansoni</name>
    <name type="common">Blood fluke</name>
    <dbReference type="NCBI Taxonomy" id="6183"/>
    <lineage>
        <taxon>Eukaryota</taxon>
        <taxon>Metazoa</taxon>
        <taxon>Spiralia</taxon>
        <taxon>Lophotrochozoa</taxon>
        <taxon>Platyhelminthes</taxon>
        <taxon>Trematoda</taxon>
        <taxon>Digenea</taxon>
        <taxon>Strigeidida</taxon>
        <taxon>Schistosomatoidea</taxon>
        <taxon>Schistosomatidae</taxon>
        <taxon>Schistosoma</taxon>
    </lineage>
</organism>
<keyword evidence="1" id="KW-0732">Signal</keyword>
<protein>
    <submittedName>
        <fullName evidence="3">Uncharacterized protein</fullName>
    </submittedName>
</protein>
<dbReference type="AlphaFoldDB" id="A0A5K4F524"/>
<sequence length="81" mass="9601">MLLIIHCVMLLSLIQLHALPYDYYSHPDPFVIRRYNERTQNCCGSDNDDIFYPEEYITDSKRLDPRIGEKRKKIGPGFYFG</sequence>
<dbReference type="Proteomes" id="UP000008854">
    <property type="component" value="Unassembled WGS sequence"/>
</dbReference>
<evidence type="ECO:0000256" key="1">
    <source>
        <dbReference type="SAM" id="SignalP"/>
    </source>
</evidence>
<accession>A0A5K4F524</accession>
<feature type="chain" id="PRO_5024434168" evidence="1">
    <location>
        <begin position="19"/>
        <end position="81"/>
    </location>
</feature>
<evidence type="ECO:0000313" key="3">
    <source>
        <dbReference type="WBParaSite" id="Smp_319030.1"/>
    </source>
</evidence>
<feature type="signal peptide" evidence="1">
    <location>
        <begin position="1"/>
        <end position="18"/>
    </location>
</feature>
<evidence type="ECO:0000313" key="2">
    <source>
        <dbReference type="Proteomes" id="UP000008854"/>
    </source>
</evidence>
<keyword evidence="2" id="KW-1185">Reference proteome</keyword>
<dbReference type="WBParaSite" id="Smp_319030.1">
    <property type="protein sequence ID" value="Smp_319030.1"/>
    <property type="gene ID" value="Smp_319030"/>
</dbReference>
<name>A0A5K4F524_SCHMA</name>
<dbReference type="InParanoid" id="A0A5K4F524"/>
<reference evidence="3" key="2">
    <citation type="submission" date="2019-11" db="UniProtKB">
        <authorList>
            <consortium name="WormBaseParasite"/>
        </authorList>
    </citation>
    <scope>IDENTIFICATION</scope>
    <source>
        <strain evidence="3">Puerto Rican</strain>
    </source>
</reference>
<reference evidence="2" key="1">
    <citation type="journal article" date="2012" name="PLoS Negl. Trop. Dis.">
        <title>A systematically improved high quality genome and transcriptome of the human blood fluke Schistosoma mansoni.</title>
        <authorList>
            <person name="Protasio A.V."/>
            <person name="Tsai I.J."/>
            <person name="Babbage A."/>
            <person name="Nichol S."/>
            <person name="Hunt M."/>
            <person name="Aslett M.A."/>
            <person name="De Silva N."/>
            <person name="Velarde G.S."/>
            <person name="Anderson T.J."/>
            <person name="Clark R.C."/>
            <person name="Davidson C."/>
            <person name="Dillon G.P."/>
            <person name="Holroyd N.E."/>
            <person name="LoVerde P.T."/>
            <person name="Lloyd C."/>
            <person name="McQuillan J."/>
            <person name="Oliveira G."/>
            <person name="Otto T.D."/>
            <person name="Parker-Manuel S.J."/>
            <person name="Quail M.A."/>
            <person name="Wilson R.A."/>
            <person name="Zerlotini A."/>
            <person name="Dunne D.W."/>
            <person name="Berriman M."/>
        </authorList>
    </citation>
    <scope>NUCLEOTIDE SEQUENCE [LARGE SCALE GENOMIC DNA]</scope>
    <source>
        <strain evidence="2">Puerto Rican</strain>
    </source>
</reference>
<proteinExistence type="predicted"/>